<keyword evidence="6" id="KW-1185">Reference proteome</keyword>
<evidence type="ECO:0000256" key="1">
    <source>
        <dbReference type="ARBA" id="ARBA00022670"/>
    </source>
</evidence>
<dbReference type="InterPro" id="IPR006473">
    <property type="entry name" value="Peptidase_C58_Yopt"/>
</dbReference>
<dbReference type="Proteomes" id="UP001156870">
    <property type="component" value="Unassembled WGS sequence"/>
</dbReference>
<name>A0AA37T969_9GAMM</name>
<keyword evidence="3" id="KW-0788">Thiol protease</keyword>
<evidence type="ECO:0000259" key="4">
    <source>
        <dbReference type="Pfam" id="PF03543"/>
    </source>
</evidence>
<evidence type="ECO:0000256" key="3">
    <source>
        <dbReference type="ARBA" id="ARBA00022807"/>
    </source>
</evidence>
<organism evidence="5 6">
    <name type="scientific">Marinibactrum halimedae</name>
    <dbReference type="NCBI Taxonomy" id="1444977"/>
    <lineage>
        <taxon>Bacteria</taxon>
        <taxon>Pseudomonadati</taxon>
        <taxon>Pseudomonadota</taxon>
        <taxon>Gammaproteobacteria</taxon>
        <taxon>Cellvibrionales</taxon>
        <taxon>Cellvibrionaceae</taxon>
        <taxon>Marinibactrum</taxon>
    </lineage>
</organism>
<reference evidence="5 6" key="1">
    <citation type="journal article" date="2014" name="Int. J. Syst. Evol. Microbiol.">
        <title>Complete genome sequence of Corynebacterium casei LMG S-19264T (=DSM 44701T), isolated from a smear-ripened cheese.</title>
        <authorList>
            <consortium name="US DOE Joint Genome Institute (JGI-PGF)"/>
            <person name="Walter F."/>
            <person name="Albersmeier A."/>
            <person name="Kalinowski J."/>
            <person name="Ruckert C."/>
        </authorList>
    </citation>
    <scope>NUCLEOTIDE SEQUENCE [LARGE SCALE GENOMIC DNA]</scope>
    <source>
        <strain evidence="5 6">NBRC 110095</strain>
    </source>
</reference>
<accession>A0AA37T969</accession>
<dbReference type="Pfam" id="PF03543">
    <property type="entry name" value="Peptidase_C58"/>
    <property type="match status" value="1"/>
</dbReference>
<dbReference type="InterPro" id="IPR038765">
    <property type="entry name" value="Papain-like_cys_pep_sf"/>
</dbReference>
<feature type="domain" description="Peptidase C58 YopT-type" evidence="4">
    <location>
        <begin position="57"/>
        <end position="164"/>
    </location>
</feature>
<comment type="caution">
    <text evidence="5">The sequence shown here is derived from an EMBL/GenBank/DDBJ whole genome shotgun (WGS) entry which is preliminary data.</text>
</comment>
<evidence type="ECO:0000313" key="6">
    <source>
        <dbReference type="Proteomes" id="UP001156870"/>
    </source>
</evidence>
<dbReference type="GO" id="GO:0004197">
    <property type="term" value="F:cysteine-type endopeptidase activity"/>
    <property type="evidence" value="ECO:0007669"/>
    <property type="project" value="InterPro"/>
</dbReference>
<keyword evidence="1" id="KW-0645">Protease</keyword>
<proteinExistence type="predicted"/>
<protein>
    <recommendedName>
        <fullName evidence="4">Peptidase C58 YopT-type domain-containing protein</fullName>
    </recommendedName>
</protein>
<dbReference type="Gene3D" id="3.90.70.20">
    <property type="match status" value="1"/>
</dbReference>
<keyword evidence="2" id="KW-0378">Hydrolase</keyword>
<dbReference type="EMBL" id="BSPD01000020">
    <property type="protein sequence ID" value="GLS24987.1"/>
    <property type="molecule type" value="Genomic_DNA"/>
</dbReference>
<sequence>MALSAMYIHELSCGSHLSKKLLGGWTEGKDLEGGRKIFSNYWYLRAVRQKFNNWFEDQDNRMIKWMESQGKLIKDDNFSQFKVDTDTKNNPSVDKVIEILDQVHQEVGYIMLGYNYIRNGHEVAFCFNHLTNDWLFFDPNYGEFKFTSFDNLKGFMREIFKFNAGDGVLNDAVKSLDLVFFKKRKA</sequence>
<dbReference type="AlphaFoldDB" id="A0AA37T969"/>
<dbReference type="GO" id="GO:0006508">
    <property type="term" value="P:proteolysis"/>
    <property type="evidence" value="ECO:0007669"/>
    <property type="project" value="UniProtKB-KW"/>
</dbReference>
<evidence type="ECO:0000256" key="2">
    <source>
        <dbReference type="ARBA" id="ARBA00022801"/>
    </source>
</evidence>
<dbReference type="SUPFAM" id="SSF54001">
    <property type="entry name" value="Cysteine proteinases"/>
    <property type="match status" value="1"/>
</dbReference>
<evidence type="ECO:0000313" key="5">
    <source>
        <dbReference type="EMBL" id="GLS24987.1"/>
    </source>
</evidence>
<gene>
    <name evidence="5" type="ORF">GCM10007877_07010</name>
</gene>